<sequence>MIRDKRFVEIKKINEKIDSYISINLIYYTSEANAKSNLAIKETVYLDGLAFSSAFISNVNNSLEILNLKTNVESTSITNGIKIHTENVNPGQILCWTDEVGANGGFVLSFNNMNTQRLVEYIGLPTSGGVTAVLTGLVDKAAPTIAIALGVTAESLELAFSVVLVVMAVTAAILELTNALGGYHGIYFGVGFSVVNLWFTTIYVPYPLLNSNPASGFVPVSTQSV</sequence>
<evidence type="ECO:0000313" key="3">
    <source>
        <dbReference type="Proteomes" id="UP000195607"/>
    </source>
</evidence>
<dbReference type="Proteomes" id="UP000195607">
    <property type="component" value="Chromosome I"/>
</dbReference>
<protein>
    <submittedName>
        <fullName evidence="2">Multipass membrane protein</fullName>
    </submittedName>
</protein>
<feature type="transmembrane region" description="Helical" evidence="1">
    <location>
        <begin position="158"/>
        <end position="174"/>
    </location>
</feature>
<organism evidence="2 3">
    <name type="scientific">Cuniculiplasma divulgatum</name>
    <dbReference type="NCBI Taxonomy" id="1673428"/>
    <lineage>
        <taxon>Archaea</taxon>
        <taxon>Methanobacteriati</taxon>
        <taxon>Thermoplasmatota</taxon>
        <taxon>Thermoplasmata</taxon>
        <taxon>Thermoplasmatales</taxon>
        <taxon>Cuniculiplasmataceae</taxon>
        <taxon>Cuniculiplasma</taxon>
    </lineage>
</organism>
<gene>
    <name evidence="2" type="ORF">CSP5_0681</name>
</gene>
<evidence type="ECO:0000256" key="1">
    <source>
        <dbReference type="SAM" id="Phobius"/>
    </source>
</evidence>
<name>A0A1N5TT90_9ARCH</name>
<keyword evidence="1" id="KW-1133">Transmembrane helix</keyword>
<keyword evidence="1" id="KW-0812">Transmembrane</keyword>
<evidence type="ECO:0000313" key="2">
    <source>
        <dbReference type="EMBL" id="SIM51604.1"/>
    </source>
</evidence>
<reference evidence="2 3" key="1">
    <citation type="submission" date="2016-04" db="EMBL/GenBank/DDBJ databases">
        <authorList>
            <person name="Evans L.H."/>
            <person name="Alamgir A."/>
            <person name="Owens N."/>
            <person name="Weber N.D."/>
            <person name="Virtaneva K."/>
            <person name="Barbian K."/>
            <person name="Babar A."/>
            <person name="Rosenke K."/>
        </authorList>
    </citation>
    <scope>NUCLEOTIDE SEQUENCE [LARGE SCALE GENOMIC DNA]</scope>
    <source>
        <strain evidence="3">S5(T) (JCM 30642 \VKM B-2941)</strain>
    </source>
</reference>
<dbReference type="GeneID" id="41587963"/>
<dbReference type="RefSeq" id="WP_148689611.1">
    <property type="nucleotide sequence ID" value="NZ_LT671858.1"/>
</dbReference>
<accession>A0A1N5TT90</accession>
<dbReference type="EMBL" id="LT671858">
    <property type="protein sequence ID" value="SIM51604.1"/>
    <property type="molecule type" value="Genomic_DNA"/>
</dbReference>
<keyword evidence="1" id="KW-0472">Membrane</keyword>
<dbReference type="AlphaFoldDB" id="A0A1N5TT90"/>
<proteinExistence type="predicted"/>
<feature type="transmembrane region" description="Helical" evidence="1">
    <location>
        <begin position="186"/>
        <end position="206"/>
    </location>
</feature>
<feature type="transmembrane region" description="Helical" evidence="1">
    <location>
        <begin position="118"/>
        <end position="138"/>
    </location>
</feature>